<dbReference type="PANTHER" id="PTHR47505:SF1">
    <property type="entry name" value="DNA UTILIZATION PROTEIN YHGH"/>
    <property type="match status" value="1"/>
</dbReference>
<organism evidence="3 4">
    <name type="scientific">Litorilinea aerophila</name>
    <dbReference type="NCBI Taxonomy" id="1204385"/>
    <lineage>
        <taxon>Bacteria</taxon>
        <taxon>Bacillati</taxon>
        <taxon>Chloroflexota</taxon>
        <taxon>Caldilineae</taxon>
        <taxon>Caldilineales</taxon>
        <taxon>Caldilineaceae</taxon>
        <taxon>Litorilinea</taxon>
    </lineage>
</organism>
<evidence type="ECO:0000313" key="4">
    <source>
        <dbReference type="Proteomes" id="UP000317371"/>
    </source>
</evidence>
<evidence type="ECO:0000259" key="2">
    <source>
        <dbReference type="Pfam" id="PF18912"/>
    </source>
</evidence>
<feature type="domain" description="Double zinc ribbon" evidence="2">
    <location>
        <begin position="20"/>
        <end position="72"/>
    </location>
</feature>
<reference evidence="3 4" key="1">
    <citation type="submission" date="2019-06" db="EMBL/GenBank/DDBJ databases">
        <title>Genome sequence of Litorilinea aerophila BAA-2444.</title>
        <authorList>
            <person name="Maclea K.S."/>
            <person name="Maurais E.G."/>
            <person name="Iannazzi L.C."/>
        </authorList>
    </citation>
    <scope>NUCLEOTIDE SEQUENCE [LARGE SCALE GENOMIC DNA]</scope>
    <source>
        <strain evidence="3 4">ATCC BAA-2444</strain>
    </source>
</reference>
<dbReference type="PANTHER" id="PTHR47505">
    <property type="entry name" value="DNA UTILIZATION PROTEIN YHGH"/>
    <property type="match status" value="1"/>
</dbReference>
<dbReference type="Proteomes" id="UP000317371">
    <property type="component" value="Unassembled WGS sequence"/>
</dbReference>
<dbReference type="SUPFAM" id="SSF53271">
    <property type="entry name" value="PRTase-like"/>
    <property type="match status" value="1"/>
</dbReference>
<gene>
    <name evidence="3" type="ORF">FKZ61_17970</name>
</gene>
<proteinExistence type="inferred from homology"/>
<dbReference type="InterPro" id="IPR029057">
    <property type="entry name" value="PRTase-like"/>
</dbReference>
<dbReference type="InterPro" id="IPR051910">
    <property type="entry name" value="ComF/GntX_DNA_util-trans"/>
</dbReference>
<comment type="caution">
    <text evidence="3">The sequence shown here is derived from an EMBL/GenBank/DDBJ whole genome shotgun (WGS) entry which is preliminary data.</text>
</comment>
<dbReference type="Pfam" id="PF18912">
    <property type="entry name" value="DZR_2"/>
    <property type="match status" value="1"/>
</dbReference>
<name>A0A540VBH5_9CHLR</name>
<dbReference type="FunCoup" id="A0A540VBH5">
    <property type="interactions" value="160"/>
</dbReference>
<comment type="similarity">
    <text evidence="1">Belongs to the ComF/GntX family.</text>
</comment>
<dbReference type="InterPro" id="IPR000836">
    <property type="entry name" value="PRTase_dom"/>
</dbReference>
<accession>A0A540VBH5</accession>
<protein>
    <submittedName>
        <fullName evidence="3">ComF family protein</fullName>
    </submittedName>
</protein>
<dbReference type="AlphaFoldDB" id="A0A540VBH5"/>
<dbReference type="Gene3D" id="3.40.50.2020">
    <property type="match status" value="1"/>
</dbReference>
<dbReference type="InterPro" id="IPR044005">
    <property type="entry name" value="DZR_2"/>
</dbReference>
<sequence>MYRLSPGPIPWWQRVVDRCVDLFFPPACAGCGQVGYPFCPRCAQRVEPVPRPCCTICGRPQPEPTDACPACAAALVHPVTRIRAAALYTSPLREAIHAFKYGGRPELAQSLGRYLVVAFGEADWDTPVDLVVPVPLHRDRLAERGYNQSQLLAQALCRWLHLPLGTDALTRVRQTRQQVGLDAAARQENVLEAFVASSAAVQGRTLLLVDDVYTTGATLKACAAAALEAGATRVYGLTLAMAGHGQTGSVSGYTLPPDG</sequence>
<dbReference type="RefSeq" id="WP_141611546.1">
    <property type="nucleotide sequence ID" value="NZ_VIGC02000027.1"/>
</dbReference>
<dbReference type="CDD" id="cd06223">
    <property type="entry name" value="PRTases_typeI"/>
    <property type="match status" value="1"/>
</dbReference>
<dbReference type="OrthoDB" id="9779910at2"/>
<keyword evidence="4" id="KW-1185">Reference proteome</keyword>
<evidence type="ECO:0000256" key="1">
    <source>
        <dbReference type="ARBA" id="ARBA00008007"/>
    </source>
</evidence>
<dbReference type="InParanoid" id="A0A540VBH5"/>
<evidence type="ECO:0000313" key="3">
    <source>
        <dbReference type="EMBL" id="TQE94118.1"/>
    </source>
</evidence>
<dbReference type="EMBL" id="VIGC01000027">
    <property type="protein sequence ID" value="TQE94118.1"/>
    <property type="molecule type" value="Genomic_DNA"/>
</dbReference>